<dbReference type="RefSeq" id="WP_118924214.1">
    <property type="nucleotide sequence ID" value="NZ_QXGH01000012.1"/>
</dbReference>
<dbReference type="Pfam" id="PF07992">
    <property type="entry name" value="Pyr_redox_2"/>
    <property type="match status" value="1"/>
</dbReference>
<sequence length="410" mass="43000">MREVVIVGASLAGTRTAEALRRAGYDGTLTLVGREPHPPYDRPPLTKAALVRGPELESLVLPSTVDLDARWITGHWATDLDLTDRHLRLDTGERLRFDGLVIATGASARRLRPSGVGPLVHHIRTFEDCVQLHQALAAPDQKVLVIGAGLLGSEVASVAVARGHRVTLVEATEGPMLGALGPEISAYCARLHRARGVELRTSTVVLSLSPETWRGKKATAVLEDRSSGDRWAARADVVVAALGTVPETGWLRESGLDSDGGVRTDGSLTALDRYGVPVAGVVAVGDVARAPQPLVGGIARRVEHWTAAAGHAEIAAATLLGSAAAGSAPVPSFGTEQHGFEIRAVGLPGVGDATTVVDGTLEDHRFVAKRTLRGRLVGAVAVNHTAGLTPYRAELERQTARTPEATPGGK</sequence>
<keyword evidence="7" id="KW-1185">Reference proteome</keyword>
<dbReference type="PANTHER" id="PTHR43557:SF2">
    <property type="entry name" value="RIESKE DOMAIN-CONTAINING PROTEIN-RELATED"/>
    <property type="match status" value="1"/>
</dbReference>
<dbReference type="GO" id="GO:0005737">
    <property type="term" value="C:cytoplasm"/>
    <property type="evidence" value="ECO:0007669"/>
    <property type="project" value="TreeGrafter"/>
</dbReference>
<dbReference type="Gene3D" id="3.50.50.60">
    <property type="entry name" value="FAD/NAD(P)-binding domain"/>
    <property type="match status" value="2"/>
</dbReference>
<dbReference type="PANTHER" id="PTHR43557">
    <property type="entry name" value="APOPTOSIS-INDUCING FACTOR 1"/>
    <property type="match status" value="1"/>
</dbReference>
<dbReference type="InterPro" id="IPR050446">
    <property type="entry name" value="FAD-oxidoreductase/Apoptosis"/>
</dbReference>
<dbReference type="PRINTS" id="PR00368">
    <property type="entry name" value="FADPNR"/>
</dbReference>
<keyword evidence="3" id="KW-0274">FAD</keyword>
<dbReference type="InterPro" id="IPR016156">
    <property type="entry name" value="FAD/NAD-linked_Rdtase_dimer_sf"/>
</dbReference>
<dbReference type="OrthoDB" id="3568330at2"/>
<comment type="cofactor">
    <cofactor evidence="1">
        <name>FAD</name>
        <dbReference type="ChEBI" id="CHEBI:57692"/>
    </cofactor>
</comment>
<feature type="domain" description="FAD/NAD(P)-binding" evidence="5">
    <location>
        <begin position="3"/>
        <end position="312"/>
    </location>
</feature>
<evidence type="ECO:0000313" key="7">
    <source>
        <dbReference type="Proteomes" id="UP000283644"/>
    </source>
</evidence>
<evidence type="ECO:0000256" key="2">
    <source>
        <dbReference type="ARBA" id="ARBA00022630"/>
    </source>
</evidence>
<dbReference type="GO" id="GO:0016651">
    <property type="term" value="F:oxidoreductase activity, acting on NAD(P)H"/>
    <property type="evidence" value="ECO:0007669"/>
    <property type="project" value="TreeGrafter"/>
</dbReference>
<keyword evidence="4" id="KW-0560">Oxidoreductase</keyword>
<protein>
    <submittedName>
        <fullName evidence="6">FAD-dependent oxidoreductase</fullName>
    </submittedName>
</protein>
<dbReference type="Proteomes" id="UP000283644">
    <property type="component" value="Unassembled WGS sequence"/>
</dbReference>
<comment type="caution">
    <text evidence="6">The sequence shown here is derived from an EMBL/GenBank/DDBJ whole genome shotgun (WGS) entry which is preliminary data.</text>
</comment>
<evidence type="ECO:0000313" key="6">
    <source>
        <dbReference type="EMBL" id="RHW27503.1"/>
    </source>
</evidence>
<evidence type="ECO:0000256" key="3">
    <source>
        <dbReference type="ARBA" id="ARBA00022827"/>
    </source>
</evidence>
<dbReference type="PRINTS" id="PR00411">
    <property type="entry name" value="PNDRDTASEI"/>
</dbReference>
<dbReference type="Gene3D" id="3.30.390.30">
    <property type="match status" value="1"/>
</dbReference>
<evidence type="ECO:0000256" key="1">
    <source>
        <dbReference type="ARBA" id="ARBA00001974"/>
    </source>
</evidence>
<organism evidence="6 7">
    <name type="scientific">Nocardioides immobilis</name>
    <dbReference type="NCBI Taxonomy" id="2049295"/>
    <lineage>
        <taxon>Bacteria</taxon>
        <taxon>Bacillati</taxon>
        <taxon>Actinomycetota</taxon>
        <taxon>Actinomycetes</taxon>
        <taxon>Propionibacteriales</taxon>
        <taxon>Nocardioidaceae</taxon>
        <taxon>Nocardioides</taxon>
    </lineage>
</organism>
<dbReference type="SUPFAM" id="SSF51905">
    <property type="entry name" value="FAD/NAD(P)-binding domain"/>
    <property type="match status" value="2"/>
</dbReference>
<accession>A0A417Y4A0</accession>
<dbReference type="EMBL" id="QXGH01000012">
    <property type="protein sequence ID" value="RHW27503.1"/>
    <property type="molecule type" value="Genomic_DNA"/>
</dbReference>
<gene>
    <name evidence="6" type="ORF">D0Z08_07375</name>
</gene>
<evidence type="ECO:0000259" key="5">
    <source>
        <dbReference type="Pfam" id="PF07992"/>
    </source>
</evidence>
<dbReference type="SUPFAM" id="SSF55424">
    <property type="entry name" value="FAD/NAD-linked reductases, dimerisation (C-terminal) domain"/>
    <property type="match status" value="1"/>
</dbReference>
<dbReference type="InterPro" id="IPR023753">
    <property type="entry name" value="FAD/NAD-binding_dom"/>
</dbReference>
<dbReference type="InterPro" id="IPR036188">
    <property type="entry name" value="FAD/NAD-bd_sf"/>
</dbReference>
<name>A0A417Y4A0_9ACTN</name>
<keyword evidence="2" id="KW-0285">Flavoprotein</keyword>
<dbReference type="AlphaFoldDB" id="A0A417Y4A0"/>
<evidence type="ECO:0000256" key="4">
    <source>
        <dbReference type="ARBA" id="ARBA00023002"/>
    </source>
</evidence>
<proteinExistence type="predicted"/>
<reference evidence="6 7" key="1">
    <citation type="submission" date="2018-09" db="EMBL/GenBank/DDBJ databases">
        <title>Genome sequencing of Nocardioides immobilis CCTCC AB 2017083 for comparison to Nocardioides silvaticus.</title>
        <authorList>
            <person name="Li C."/>
            <person name="Wang G."/>
        </authorList>
    </citation>
    <scope>NUCLEOTIDE SEQUENCE [LARGE SCALE GENOMIC DNA]</scope>
    <source>
        <strain evidence="6 7">CCTCC AB 2017083</strain>
    </source>
</reference>